<dbReference type="Proteomes" id="UP000499080">
    <property type="component" value="Unassembled WGS sequence"/>
</dbReference>
<evidence type="ECO:0000313" key="3">
    <source>
        <dbReference type="EMBL" id="GBO20790.1"/>
    </source>
</evidence>
<sequence length="49" mass="5545">MGDRMDYDYPPNISMFTLAYALNSSIKPLSPLCPIQENIAAYKFEDVSN</sequence>
<feature type="non-terminal residue" evidence="2">
    <location>
        <position position="49"/>
    </location>
</feature>
<evidence type="ECO:0000313" key="1">
    <source>
        <dbReference type="EMBL" id="GBO20784.1"/>
    </source>
</evidence>
<dbReference type="AlphaFoldDB" id="A0A4Y2VAM6"/>
<gene>
    <name evidence="2" type="ORF">AVEN_11564_1</name>
    <name evidence="3" type="ORF">AVEN_181956_1</name>
    <name evidence="1" type="ORF">AVEN_192563_1</name>
    <name evidence="4" type="ORF">AVEN_214515_1</name>
</gene>
<evidence type="ECO:0000313" key="2">
    <source>
        <dbReference type="EMBL" id="GBO20787.1"/>
    </source>
</evidence>
<proteinExistence type="predicted"/>
<dbReference type="EMBL" id="BGPR01044096">
    <property type="protein sequence ID" value="GBO20791.1"/>
    <property type="molecule type" value="Genomic_DNA"/>
</dbReference>
<evidence type="ECO:0000313" key="5">
    <source>
        <dbReference type="Proteomes" id="UP000499080"/>
    </source>
</evidence>
<protein>
    <submittedName>
        <fullName evidence="2">Uncharacterized protein</fullName>
    </submittedName>
</protein>
<organism evidence="2 5">
    <name type="scientific">Araneus ventricosus</name>
    <name type="common">Orbweaver spider</name>
    <name type="synonym">Epeira ventricosa</name>
    <dbReference type="NCBI Taxonomy" id="182803"/>
    <lineage>
        <taxon>Eukaryota</taxon>
        <taxon>Metazoa</taxon>
        <taxon>Ecdysozoa</taxon>
        <taxon>Arthropoda</taxon>
        <taxon>Chelicerata</taxon>
        <taxon>Arachnida</taxon>
        <taxon>Araneae</taxon>
        <taxon>Araneomorphae</taxon>
        <taxon>Entelegynae</taxon>
        <taxon>Araneoidea</taxon>
        <taxon>Araneidae</taxon>
        <taxon>Araneus</taxon>
    </lineage>
</organism>
<dbReference type="EMBL" id="BGPR01044095">
    <property type="protein sequence ID" value="GBO20790.1"/>
    <property type="molecule type" value="Genomic_DNA"/>
</dbReference>
<dbReference type="EMBL" id="BGPR01044092">
    <property type="protein sequence ID" value="GBO20784.1"/>
    <property type="molecule type" value="Genomic_DNA"/>
</dbReference>
<keyword evidence="5" id="KW-1185">Reference proteome</keyword>
<dbReference type="EMBL" id="BGPR01044093">
    <property type="protein sequence ID" value="GBO20787.1"/>
    <property type="molecule type" value="Genomic_DNA"/>
</dbReference>
<evidence type="ECO:0000313" key="4">
    <source>
        <dbReference type="EMBL" id="GBO20791.1"/>
    </source>
</evidence>
<name>A0A4Y2VAM6_ARAVE</name>
<accession>A0A4Y2VAM6</accession>
<reference evidence="2 5" key="1">
    <citation type="journal article" date="2019" name="Sci. Rep.">
        <title>Orb-weaving spider Araneus ventricosus genome elucidates the spidroin gene catalogue.</title>
        <authorList>
            <person name="Kono N."/>
            <person name="Nakamura H."/>
            <person name="Ohtoshi R."/>
            <person name="Moran D.A.P."/>
            <person name="Shinohara A."/>
            <person name="Yoshida Y."/>
            <person name="Fujiwara M."/>
            <person name="Mori M."/>
            <person name="Tomita M."/>
            <person name="Arakawa K."/>
        </authorList>
    </citation>
    <scope>NUCLEOTIDE SEQUENCE [LARGE SCALE GENOMIC DNA]</scope>
</reference>
<comment type="caution">
    <text evidence="2">The sequence shown here is derived from an EMBL/GenBank/DDBJ whole genome shotgun (WGS) entry which is preliminary data.</text>
</comment>